<feature type="compositionally biased region" description="Polar residues" evidence="1">
    <location>
        <begin position="861"/>
        <end position="873"/>
    </location>
</feature>
<keyword evidence="4" id="KW-1185">Reference proteome</keyword>
<keyword evidence="2" id="KW-0812">Transmembrane</keyword>
<sequence length="1210" mass="134053">MKAHLTRSAARLPQSGFSLVITIALMVLLTLLAVGMMGLATVSLRKGHHVSTMEEARTNARFALEQAIAQLQKHAGPDQRVTAESAFGVSSDPDSAPSGVKHPHWVGVWRTTLEDGSPLILRNAENGGLHDAREDGDWDIENDLLTELVSGNESQLIYRSDRASDGEEMQLLVGPGSVGDSLTQDYVSAPKVRIGEDNKAGGEYAWWVGDLGTRANISTPDRFDGPQGDDIRRLQIAQDQSATAFGSDSELSNEERSKMLSPATLKVSEGLQDAVKQHYFDFTTDSESLLVDVREGGLKKDLTAFIEGNGETGEMESEGMAGVGLGQEDPIIGPPNDLAAEVMEDGSQAYRLNQISPTFGLIRHWAKRAEKLGLSTRQMSASFSPTRARDDDKMQSYGGQNLYPVEYKNRQQSDVQPVLTEGSIYYNISYFDTGSTDTRRKYGLRLHLYPRVVLWNPYNVALKVNPSMLGLQINGAKQVEIIVDNAGKEETLHYRMSWGNLLGTGGAFERWRRGSHYFKLAATTLEPGESVVFSPSGNMPYDQSNFGANLLTPSQRPDPTRSFYMDKRDDGDFLFEVAQSFPPDPRIVSDYLKAPGVRWREVVPGTAAGNVQQSGYTQADDYWMYWKPFPSSSASGTANLRTFASLPHGQYVSCAFQYGDEDELPVQWSDVDPVPMMESTQGGVVQQVPDRRTRDGFRLRWLNEHASNIMGSGSLAGTPHFQTATIANWNVRAAYSFRSAFENVTDVAPHFFGAYTRDLFDDAISWNQLTPRSSGGTAEGDPFDQPNAGQRRILFDLPRTGGELVSLGALQHLKFSELVWHPTYAFGNSLADPRISTDMTEPDRSERDNEWEGGWNRDTIGYSTDGRSNNPTTYNSDSWAQHARGLLEQTARDQDLIFDLSYELNYSLWDRYFLSTGTPSDKGAFLDDPVNRPLPNGRLQPTLSATEEDLADFHHAASALTLQGGFNVNSMSVSAWESLLLSSAGVRTDDNKVLFPRILEPKGKEWDGANPRSEAAWDGQRTLSRDEIRSLAESIVTEVRKRGPFLGLSDFVNRRLSLDETGKMGALEAALSTSGINQSFDDTWPVNNDETLPNYNHIDNIKDPTRIEQTLKPNSNAWGALGFVTQADLLQSLGPVLTARSDTFVVRAYGNAVDKNGKVLAEAWCEAVVQRQSDPVNPDKSGINPDVERNVDFGRRFTTKRFRWLHRDEI</sequence>
<name>A0A840V603_9BACT</name>
<dbReference type="Proteomes" id="UP000557717">
    <property type="component" value="Unassembled WGS sequence"/>
</dbReference>
<keyword evidence="2" id="KW-1133">Transmembrane helix</keyword>
<reference evidence="3 4" key="1">
    <citation type="submission" date="2020-08" db="EMBL/GenBank/DDBJ databases">
        <title>Genomic Encyclopedia of Type Strains, Phase IV (KMG-IV): sequencing the most valuable type-strain genomes for metagenomic binning, comparative biology and taxonomic classification.</title>
        <authorList>
            <person name="Goeker M."/>
        </authorList>
    </citation>
    <scope>NUCLEOTIDE SEQUENCE [LARGE SCALE GENOMIC DNA]</scope>
    <source>
        <strain evidence="3 4">YC6886</strain>
    </source>
</reference>
<evidence type="ECO:0000313" key="3">
    <source>
        <dbReference type="EMBL" id="MBB5351054.1"/>
    </source>
</evidence>
<dbReference type="EMBL" id="JACHFD010000005">
    <property type="protein sequence ID" value="MBB5351054.1"/>
    <property type="molecule type" value="Genomic_DNA"/>
</dbReference>
<feature type="compositionally biased region" description="Basic and acidic residues" evidence="1">
    <location>
        <begin position="841"/>
        <end position="850"/>
    </location>
</feature>
<feature type="region of interest" description="Disordered" evidence="1">
    <location>
        <begin position="835"/>
        <end position="873"/>
    </location>
</feature>
<protein>
    <submittedName>
        <fullName evidence="3">Uncharacterized protein</fullName>
    </submittedName>
</protein>
<organism evidence="3 4">
    <name type="scientific">Haloferula luteola</name>
    <dbReference type="NCBI Taxonomy" id="595692"/>
    <lineage>
        <taxon>Bacteria</taxon>
        <taxon>Pseudomonadati</taxon>
        <taxon>Verrucomicrobiota</taxon>
        <taxon>Verrucomicrobiia</taxon>
        <taxon>Verrucomicrobiales</taxon>
        <taxon>Verrucomicrobiaceae</taxon>
        <taxon>Haloferula</taxon>
    </lineage>
</organism>
<keyword evidence="2" id="KW-0472">Membrane</keyword>
<gene>
    <name evidence="3" type="ORF">HNR46_001288</name>
</gene>
<proteinExistence type="predicted"/>
<accession>A0A840V603</accession>
<dbReference type="AlphaFoldDB" id="A0A840V603"/>
<evidence type="ECO:0000256" key="1">
    <source>
        <dbReference type="SAM" id="MobiDB-lite"/>
    </source>
</evidence>
<comment type="caution">
    <text evidence="3">The sequence shown here is derived from an EMBL/GenBank/DDBJ whole genome shotgun (WGS) entry which is preliminary data.</text>
</comment>
<evidence type="ECO:0000256" key="2">
    <source>
        <dbReference type="SAM" id="Phobius"/>
    </source>
</evidence>
<evidence type="ECO:0000313" key="4">
    <source>
        <dbReference type="Proteomes" id="UP000557717"/>
    </source>
</evidence>
<dbReference type="RefSeq" id="WP_184016892.1">
    <property type="nucleotide sequence ID" value="NZ_JACHFD010000005.1"/>
</dbReference>
<feature type="transmembrane region" description="Helical" evidence="2">
    <location>
        <begin position="20"/>
        <end position="44"/>
    </location>
</feature>